<accession>X1PSE8</accession>
<reference evidence="1" key="1">
    <citation type="journal article" date="2014" name="Front. Microbiol.">
        <title>High frequency of phylogenetically diverse reductive dehalogenase-homologous genes in deep subseafloor sedimentary metagenomes.</title>
        <authorList>
            <person name="Kawai M."/>
            <person name="Futagami T."/>
            <person name="Toyoda A."/>
            <person name="Takaki Y."/>
            <person name="Nishi S."/>
            <person name="Hori S."/>
            <person name="Arai W."/>
            <person name="Tsubouchi T."/>
            <person name="Morono Y."/>
            <person name="Uchiyama I."/>
            <person name="Ito T."/>
            <person name="Fujiyama A."/>
            <person name="Inagaki F."/>
            <person name="Takami H."/>
        </authorList>
    </citation>
    <scope>NUCLEOTIDE SEQUENCE</scope>
    <source>
        <strain evidence="1">Expedition CK06-06</strain>
    </source>
</reference>
<dbReference type="EMBL" id="BARV01025576">
    <property type="protein sequence ID" value="GAI45441.1"/>
    <property type="molecule type" value="Genomic_DNA"/>
</dbReference>
<dbReference type="AlphaFoldDB" id="X1PSE8"/>
<organism evidence="1">
    <name type="scientific">marine sediment metagenome</name>
    <dbReference type="NCBI Taxonomy" id="412755"/>
    <lineage>
        <taxon>unclassified sequences</taxon>
        <taxon>metagenomes</taxon>
        <taxon>ecological metagenomes</taxon>
    </lineage>
</organism>
<name>X1PSE8_9ZZZZ</name>
<protein>
    <recommendedName>
        <fullName evidence="2">Phage recombination protein Bet</fullName>
    </recommendedName>
</protein>
<dbReference type="InterPro" id="IPR018330">
    <property type="entry name" value="RecT_fam"/>
</dbReference>
<dbReference type="GO" id="GO:0006259">
    <property type="term" value="P:DNA metabolic process"/>
    <property type="evidence" value="ECO:0007669"/>
    <property type="project" value="InterPro"/>
</dbReference>
<feature type="non-terminal residue" evidence="1">
    <location>
        <position position="140"/>
    </location>
</feature>
<sequence length="140" mass="15762">MTEEKEKGTALAKSRKASEKLTITAQDVTNYLCPEASKQEVALFLKVCQTEGLNPFAREIYLIKYQRDKPAQIVLSVDVFLKSAEASEQFDGFEAGIILKDASGKLEFREGSFLFKEEHGNLVGGWAKVYRKDRGKPFYS</sequence>
<gene>
    <name evidence="1" type="ORF">S06H3_41493</name>
</gene>
<dbReference type="GO" id="GO:0003677">
    <property type="term" value="F:DNA binding"/>
    <property type="evidence" value="ECO:0007669"/>
    <property type="project" value="InterPro"/>
</dbReference>
<evidence type="ECO:0008006" key="2">
    <source>
        <dbReference type="Google" id="ProtNLM"/>
    </source>
</evidence>
<comment type="caution">
    <text evidence="1">The sequence shown here is derived from an EMBL/GenBank/DDBJ whole genome shotgun (WGS) entry which is preliminary data.</text>
</comment>
<proteinExistence type="predicted"/>
<evidence type="ECO:0000313" key="1">
    <source>
        <dbReference type="EMBL" id="GAI45441.1"/>
    </source>
</evidence>
<dbReference type="Pfam" id="PF03837">
    <property type="entry name" value="RecT"/>
    <property type="match status" value="1"/>
</dbReference>